<gene>
    <name evidence="2" type="ORF">chiPu_0020495</name>
</gene>
<evidence type="ECO:0000256" key="1">
    <source>
        <dbReference type="SAM" id="MobiDB-lite"/>
    </source>
</evidence>
<feature type="non-terminal residue" evidence="2">
    <location>
        <position position="1"/>
    </location>
</feature>
<feature type="region of interest" description="Disordered" evidence="1">
    <location>
        <begin position="71"/>
        <end position="99"/>
    </location>
</feature>
<keyword evidence="3" id="KW-1185">Reference proteome</keyword>
<dbReference type="AlphaFoldDB" id="A0A401RGB7"/>
<evidence type="ECO:0000313" key="2">
    <source>
        <dbReference type="EMBL" id="GCC17174.1"/>
    </source>
</evidence>
<evidence type="ECO:0000313" key="3">
    <source>
        <dbReference type="Proteomes" id="UP000287033"/>
    </source>
</evidence>
<dbReference type="EMBL" id="BEZZ01002657">
    <property type="protein sequence ID" value="GCC17174.1"/>
    <property type="molecule type" value="Genomic_DNA"/>
</dbReference>
<comment type="caution">
    <text evidence="2">The sequence shown here is derived from an EMBL/GenBank/DDBJ whole genome shotgun (WGS) entry which is preliminary data.</text>
</comment>
<protein>
    <submittedName>
        <fullName evidence="2">Uncharacterized protein</fullName>
    </submittedName>
</protein>
<organism evidence="2 3">
    <name type="scientific">Chiloscyllium punctatum</name>
    <name type="common">Brownbanded bambooshark</name>
    <name type="synonym">Hemiscyllium punctatum</name>
    <dbReference type="NCBI Taxonomy" id="137246"/>
    <lineage>
        <taxon>Eukaryota</taxon>
        <taxon>Metazoa</taxon>
        <taxon>Chordata</taxon>
        <taxon>Craniata</taxon>
        <taxon>Vertebrata</taxon>
        <taxon>Chondrichthyes</taxon>
        <taxon>Elasmobranchii</taxon>
        <taxon>Galeomorphii</taxon>
        <taxon>Galeoidea</taxon>
        <taxon>Orectolobiformes</taxon>
        <taxon>Hemiscylliidae</taxon>
        <taxon>Chiloscyllium</taxon>
    </lineage>
</organism>
<reference evidence="2 3" key="1">
    <citation type="journal article" date="2018" name="Nat. Ecol. Evol.">
        <title>Shark genomes provide insights into elasmobranch evolution and the origin of vertebrates.</title>
        <authorList>
            <person name="Hara Y"/>
            <person name="Yamaguchi K"/>
            <person name="Onimaru K"/>
            <person name="Kadota M"/>
            <person name="Koyanagi M"/>
            <person name="Keeley SD"/>
            <person name="Tatsumi K"/>
            <person name="Tanaka K"/>
            <person name="Motone F"/>
            <person name="Kageyama Y"/>
            <person name="Nozu R"/>
            <person name="Adachi N"/>
            <person name="Nishimura O"/>
            <person name="Nakagawa R"/>
            <person name="Tanegashima C"/>
            <person name="Kiyatake I"/>
            <person name="Matsumoto R"/>
            <person name="Murakumo K"/>
            <person name="Nishida K"/>
            <person name="Terakita A"/>
            <person name="Kuratani S"/>
            <person name="Sato K"/>
            <person name="Hyodo S Kuraku.S."/>
        </authorList>
    </citation>
    <scope>NUCLEOTIDE SEQUENCE [LARGE SCALE GENOMIC DNA]</scope>
</reference>
<name>A0A401RGB7_CHIPU</name>
<proteinExistence type="predicted"/>
<dbReference type="Proteomes" id="UP000287033">
    <property type="component" value="Unassembled WGS sequence"/>
</dbReference>
<sequence length="150" mass="16414">RPVAGRAGPGRAGCNSYPSSRLCRALLGRAPGAGSRPHINRVCVVSDIETFVPFTHRLGIKLSTWRRGLKDGYRPGDYASGPEGPSTNPTYSREKRGDPADIRYSSARAALAFKSPRWTIFSFWDGNENCIEKELLTMVPQPGKSGTDNF</sequence>
<accession>A0A401RGB7</accession>